<dbReference type="SUPFAM" id="SSF56784">
    <property type="entry name" value="HAD-like"/>
    <property type="match status" value="1"/>
</dbReference>
<proteinExistence type="predicted"/>
<sequence length="232" mass="26171">MSYRDLFFDLDDTILDFDMAEANALIRIFAEEHLPLTGDNYRTYQQLNQILWQKYQDNLISSEVVFNEGITKVFASLGLPHPEEDKEKFRTYLDGGHDLIPHAKETLEVLKPDHRLFAVTNGNPTTQRQRLTDSGLTNLFDGIFISGELGEQKPNPAFYEAVRMSVSDYNGSEALYIGDSLSADIVGAIRIGSDSAWFNPRHLPNRTVITPTYIFSDVRDLLTITGNYGAAD</sequence>
<dbReference type="NCBIfam" id="TIGR02254">
    <property type="entry name" value="YjjG_YfnB"/>
    <property type="match status" value="1"/>
</dbReference>
<dbReference type="Gene3D" id="1.10.150.240">
    <property type="entry name" value="Putative phosphatase, domain 2"/>
    <property type="match status" value="1"/>
</dbReference>
<gene>
    <name evidence="1" type="ORF">DCM90_03875</name>
</gene>
<reference evidence="1 2" key="1">
    <citation type="journal article" date="2018" name="Int. J. Syst. Evol. Microbiol.">
        <title>Lactobacillus bambusae sp. nov., isolated from a traditional fermented Ma-bamboo shoots of Taiwan.</title>
        <authorList>
            <person name="Wang L.-T."/>
        </authorList>
    </citation>
    <scope>NUCLEOTIDE SEQUENCE [LARGE SCALE GENOMIC DNA]</scope>
    <source>
        <strain evidence="1 2">BS-W1</strain>
    </source>
</reference>
<dbReference type="Pfam" id="PF00702">
    <property type="entry name" value="Hydrolase"/>
    <property type="match status" value="1"/>
</dbReference>
<evidence type="ECO:0000313" key="2">
    <source>
        <dbReference type="Proteomes" id="UP000245080"/>
    </source>
</evidence>
<dbReference type="SFLD" id="SFLDS00003">
    <property type="entry name" value="Haloacid_Dehalogenase"/>
    <property type="match status" value="1"/>
</dbReference>
<dbReference type="NCBIfam" id="TIGR01549">
    <property type="entry name" value="HAD-SF-IA-v1"/>
    <property type="match status" value="1"/>
</dbReference>
<dbReference type="OrthoDB" id="9802350at2"/>
<dbReference type="PANTHER" id="PTHR47478:SF1">
    <property type="entry name" value="PYRIMIDINE 5'-NUCLEOTIDASE YJJG"/>
    <property type="match status" value="1"/>
</dbReference>
<dbReference type="InterPro" id="IPR006439">
    <property type="entry name" value="HAD-SF_hydro_IA"/>
</dbReference>
<dbReference type="Proteomes" id="UP000245080">
    <property type="component" value="Unassembled WGS sequence"/>
</dbReference>
<dbReference type="InterPro" id="IPR011951">
    <property type="entry name" value="HAD-SF_hydro_IA_YjjG/PynA"/>
</dbReference>
<dbReference type="GO" id="GO:0008253">
    <property type="term" value="F:5'-nucleotidase activity"/>
    <property type="evidence" value="ECO:0007669"/>
    <property type="project" value="InterPro"/>
</dbReference>
<protein>
    <submittedName>
        <fullName evidence="1">Noncanonical pyrimidine nucleotidase, YjjG family</fullName>
    </submittedName>
</protein>
<dbReference type="SFLD" id="SFLDG01129">
    <property type="entry name" value="C1.5:_HAD__Beta-PGM__Phosphata"/>
    <property type="match status" value="1"/>
</dbReference>
<accession>A0A2V1MYJ8</accession>
<dbReference type="InterPro" id="IPR023214">
    <property type="entry name" value="HAD_sf"/>
</dbReference>
<dbReference type="Gene3D" id="3.40.50.1000">
    <property type="entry name" value="HAD superfamily/HAD-like"/>
    <property type="match status" value="1"/>
</dbReference>
<dbReference type="RefSeq" id="WP_109250031.1">
    <property type="nucleotide sequence ID" value="NZ_QCXQ01000002.1"/>
</dbReference>
<organism evidence="1 2">
    <name type="scientific">Levilactobacillus bambusae</name>
    <dbReference type="NCBI Taxonomy" id="2024736"/>
    <lineage>
        <taxon>Bacteria</taxon>
        <taxon>Bacillati</taxon>
        <taxon>Bacillota</taxon>
        <taxon>Bacilli</taxon>
        <taxon>Lactobacillales</taxon>
        <taxon>Lactobacillaceae</taxon>
        <taxon>Levilactobacillus</taxon>
    </lineage>
</organism>
<evidence type="ECO:0000313" key="1">
    <source>
        <dbReference type="EMBL" id="PWG00084.1"/>
    </source>
</evidence>
<comment type="caution">
    <text evidence="1">The sequence shown here is derived from an EMBL/GenBank/DDBJ whole genome shotgun (WGS) entry which is preliminary data.</text>
</comment>
<dbReference type="PANTHER" id="PTHR47478">
    <property type="match status" value="1"/>
</dbReference>
<dbReference type="AlphaFoldDB" id="A0A2V1MYJ8"/>
<keyword evidence="2" id="KW-1185">Reference proteome</keyword>
<dbReference type="InterPro" id="IPR052550">
    <property type="entry name" value="Pyrimidine_5'-ntase_YjjG"/>
</dbReference>
<dbReference type="InterPro" id="IPR023198">
    <property type="entry name" value="PGP-like_dom2"/>
</dbReference>
<name>A0A2V1MYJ8_9LACO</name>
<dbReference type="EMBL" id="QCXQ01000002">
    <property type="protein sequence ID" value="PWG00084.1"/>
    <property type="molecule type" value="Genomic_DNA"/>
</dbReference>
<dbReference type="InterPro" id="IPR036412">
    <property type="entry name" value="HAD-like_sf"/>
</dbReference>